<organism evidence="2 3">
    <name type="scientific">Phrynosoma platyrhinos</name>
    <name type="common">Desert horned lizard</name>
    <dbReference type="NCBI Taxonomy" id="52577"/>
    <lineage>
        <taxon>Eukaryota</taxon>
        <taxon>Metazoa</taxon>
        <taxon>Chordata</taxon>
        <taxon>Craniata</taxon>
        <taxon>Vertebrata</taxon>
        <taxon>Euteleostomi</taxon>
        <taxon>Lepidosauria</taxon>
        <taxon>Squamata</taxon>
        <taxon>Bifurcata</taxon>
        <taxon>Unidentata</taxon>
        <taxon>Episquamata</taxon>
        <taxon>Toxicofera</taxon>
        <taxon>Iguania</taxon>
        <taxon>Phrynosomatidae</taxon>
        <taxon>Phrynosomatinae</taxon>
        <taxon>Phrynosoma</taxon>
    </lineage>
</organism>
<proteinExistence type="predicted"/>
<protein>
    <submittedName>
        <fullName evidence="2">Uncharacterized protein</fullName>
    </submittedName>
</protein>
<sequence>MVLQEEKPLRQIPILQNFFCSVHSALHGRREALVGLKCPGHSPVRPVRHAKKRLGIVTRVILALLPSRLELHCPDTNGGACVSKGSKRKQDDVSLEEQQCWVETLLQDLPDEDDPEDSTYEPTKSETDSEEYKSHNSTETDLEFEEKNGTVMLKELPTLQEAPNREDEMAIATVLEPRAENERAPGSRSLGDGSEDHAYCKWQKDAEP</sequence>
<feature type="region of interest" description="Disordered" evidence="1">
    <location>
        <begin position="107"/>
        <end position="148"/>
    </location>
</feature>
<feature type="compositionally biased region" description="Basic and acidic residues" evidence="1">
    <location>
        <begin position="123"/>
        <end position="138"/>
    </location>
</feature>
<accession>A0ABQ7T8Z7</accession>
<name>A0ABQ7T8Z7_PHRPL</name>
<comment type="caution">
    <text evidence="2">The sequence shown here is derived from an EMBL/GenBank/DDBJ whole genome shotgun (WGS) entry which is preliminary data.</text>
</comment>
<reference evidence="2 3" key="1">
    <citation type="journal article" date="2022" name="Gigascience">
        <title>A chromosome-level genome assembly and annotation of the desert horned lizard, Phrynosoma platyrhinos, provides insight into chromosomal rearrangements among reptiles.</title>
        <authorList>
            <person name="Koochekian N."/>
            <person name="Ascanio A."/>
            <person name="Farleigh K."/>
            <person name="Card D.C."/>
            <person name="Schield D.R."/>
            <person name="Castoe T.A."/>
            <person name="Jezkova T."/>
        </authorList>
    </citation>
    <scope>NUCLEOTIDE SEQUENCE [LARGE SCALE GENOMIC DNA]</scope>
    <source>
        <strain evidence="2">NK-2021</strain>
    </source>
</reference>
<gene>
    <name evidence="2" type="ORF">JD844_034280</name>
</gene>
<dbReference type="EMBL" id="JAIPUX010000953">
    <property type="protein sequence ID" value="KAH0625911.1"/>
    <property type="molecule type" value="Genomic_DNA"/>
</dbReference>
<evidence type="ECO:0000313" key="2">
    <source>
        <dbReference type="EMBL" id="KAH0625911.1"/>
    </source>
</evidence>
<feature type="compositionally biased region" description="Basic and acidic residues" evidence="1">
    <location>
        <begin position="194"/>
        <end position="208"/>
    </location>
</feature>
<dbReference type="Proteomes" id="UP000826234">
    <property type="component" value="Unassembled WGS sequence"/>
</dbReference>
<feature type="region of interest" description="Disordered" evidence="1">
    <location>
        <begin position="174"/>
        <end position="208"/>
    </location>
</feature>
<evidence type="ECO:0000313" key="3">
    <source>
        <dbReference type="Proteomes" id="UP000826234"/>
    </source>
</evidence>
<evidence type="ECO:0000256" key="1">
    <source>
        <dbReference type="SAM" id="MobiDB-lite"/>
    </source>
</evidence>
<keyword evidence="3" id="KW-1185">Reference proteome</keyword>
<feature type="compositionally biased region" description="Acidic residues" evidence="1">
    <location>
        <begin position="109"/>
        <end position="119"/>
    </location>
</feature>